<protein>
    <submittedName>
        <fullName evidence="6">Cytochrome C</fullName>
    </submittedName>
</protein>
<dbReference type="Proteomes" id="UP000073816">
    <property type="component" value="Chromosome"/>
</dbReference>
<dbReference type="Gene3D" id="1.10.760.10">
    <property type="entry name" value="Cytochrome c-like domain"/>
    <property type="match status" value="1"/>
</dbReference>
<proteinExistence type="predicted"/>
<keyword evidence="2 4" id="KW-0479">Metal-binding</keyword>
<sequence>MIGGIKITRPSSKFTKRPPMTWQKITSVLFLVLIYSCAPKSSKEDNTLAQISDPEVMKYAITGKLLYTNYCGNCHQENGEGLGKLIPPLKNSDYFKESVHRTAWIIRHGQEGKIWVNGVEYDQKMPPNPQLKPLEIAQILTYLYNIWDNSEGVISSPMVEEYLKSPPDNY</sequence>
<reference evidence="6 7" key="2">
    <citation type="journal article" date="2016" name="Genome Announc.">
        <title>Complete Genome Sequence of Algoriphagus sp. Strain M8-2, Isolated from a Brackish Lake.</title>
        <authorList>
            <person name="Muraguchi Y."/>
            <person name="Kushimoto K."/>
            <person name="Ohtsubo Y."/>
            <person name="Suzuki T."/>
            <person name="Dohra H."/>
            <person name="Kimbara K."/>
            <person name="Shintani M."/>
        </authorList>
    </citation>
    <scope>NUCLEOTIDE SEQUENCE [LARGE SCALE GENOMIC DNA]</scope>
    <source>
        <strain evidence="6 7">M8-2</strain>
    </source>
</reference>
<dbReference type="AlphaFoldDB" id="A0A142ELH7"/>
<evidence type="ECO:0000256" key="4">
    <source>
        <dbReference type="PROSITE-ProRule" id="PRU00433"/>
    </source>
</evidence>
<dbReference type="InterPro" id="IPR009056">
    <property type="entry name" value="Cyt_c-like_dom"/>
</dbReference>
<dbReference type="Pfam" id="PF00034">
    <property type="entry name" value="Cytochrom_C"/>
    <property type="match status" value="1"/>
</dbReference>
<feature type="domain" description="Cytochrome c" evidence="5">
    <location>
        <begin position="58"/>
        <end position="147"/>
    </location>
</feature>
<dbReference type="PATRIC" id="fig|1727163.4.peg.1273"/>
<dbReference type="InterPro" id="IPR051459">
    <property type="entry name" value="Cytochrome_c-type_DH"/>
</dbReference>
<dbReference type="GO" id="GO:0020037">
    <property type="term" value="F:heme binding"/>
    <property type="evidence" value="ECO:0007669"/>
    <property type="project" value="InterPro"/>
</dbReference>
<keyword evidence="7" id="KW-1185">Reference proteome</keyword>
<dbReference type="GO" id="GO:0046872">
    <property type="term" value="F:metal ion binding"/>
    <property type="evidence" value="ECO:0007669"/>
    <property type="project" value="UniProtKB-KW"/>
</dbReference>
<dbReference type="EMBL" id="CP012836">
    <property type="protein sequence ID" value="AMQ55982.1"/>
    <property type="molecule type" value="Genomic_DNA"/>
</dbReference>
<dbReference type="PANTHER" id="PTHR35008">
    <property type="entry name" value="BLL4482 PROTEIN-RELATED"/>
    <property type="match status" value="1"/>
</dbReference>
<gene>
    <name evidence="6" type="ORF">AO498_06125</name>
</gene>
<dbReference type="PROSITE" id="PS51007">
    <property type="entry name" value="CYTC"/>
    <property type="match status" value="1"/>
</dbReference>
<accession>A0A142ELH7</accession>
<reference evidence="7" key="1">
    <citation type="submission" date="2015-09" db="EMBL/GenBank/DDBJ databases">
        <title>Complete sequence of Algoriphagus sp. M8-2.</title>
        <authorList>
            <person name="Shintani M."/>
        </authorList>
    </citation>
    <scope>NUCLEOTIDE SEQUENCE [LARGE SCALE GENOMIC DNA]</scope>
    <source>
        <strain evidence="7">M8-2</strain>
    </source>
</reference>
<evidence type="ECO:0000256" key="3">
    <source>
        <dbReference type="ARBA" id="ARBA00023004"/>
    </source>
</evidence>
<evidence type="ECO:0000256" key="1">
    <source>
        <dbReference type="ARBA" id="ARBA00022617"/>
    </source>
</evidence>
<dbReference type="PANTHER" id="PTHR35008:SF8">
    <property type="entry name" value="ALCOHOL DEHYDROGENASE CYTOCHROME C SUBUNIT"/>
    <property type="match status" value="1"/>
</dbReference>
<evidence type="ECO:0000313" key="7">
    <source>
        <dbReference type="Proteomes" id="UP000073816"/>
    </source>
</evidence>
<keyword evidence="3 4" id="KW-0408">Iron</keyword>
<keyword evidence="1 4" id="KW-0349">Heme</keyword>
<dbReference type="KEGG" id="alm:AO498_06125"/>
<name>A0A142ELH7_9BACT</name>
<dbReference type="STRING" id="1727163.AO498_06125"/>
<evidence type="ECO:0000256" key="2">
    <source>
        <dbReference type="ARBA" id="ARBA00022723"/>
    </source>
</evidence>
<dbReference type="SUPFAM" id="SSF46626">
    <property type="entry name" value="Cytochrome c"/>
    <property type="match status" value="1"/>
</dbReference>
<dbReference type="InterPro" id="IPR036909">
    <property type="entry name" value="Cyt_c-like_dom_sf"/>
</dbReference>
<dbReference type="GO" id="GO:0009055">
    <property type="term" value="F:electron transfer activity"/>
    <property type="evidence" value="ECO:0007669"/>
    <property type="project" value="InterPro"/>
</dbReference>
<evidence type="ECO:0000313" key="6">
    <source>
        <dbReference type="EMBL" id="AMQ55982.1"/>
    </source>
</evidence>
<evidence type="ECO:0000259" key="5">
    <source>
        <dbReference type="PROSITE" id="PS51007"/>
    </source>
</evidence>
<organism evidence="6 7">
    <name type="scientific">Algoriphagus sanaruensis</name>
    <dbReference type="NCBI Taxonomy" id="1727163"/>
    <lineage>
        <taxon>Bacteria</taxon>
        <taxon>Pseudomonadati</taxon>
        <taxon>Bacteroidota</taxon>
        <taxon>Cytophagia</taxon>
        <taxon>Cytophagales</taxon>
        <taxon>Cyclobacteriaceae</taxon>
        <taxon>Algoriphagus</taxon>
    </lineage>
</organism>